<comment type="similarity">
    <text evidence="1">Belongs to the UBALD family.</text>
</comment>
<dbReference type="InterPro" id="IPR054109">
    <property type="entry name" value="UBA_8"/>
</dbReference>
<protein>
    <recommendedName>
        <fullName evidence="3">UBA-like domain-containing protein</fullName>
    </recommendedName>
</protein>
<feature type="compositionally biased region" description="Low complexity" evidence="2">
    <location>
        <begin position="103"/>
        <end position="120"/>
    </location>
</feature>
<dbReference type="AlphaFoldDB" id="A0A0B6Z9W0"/>
<dbReference type="Pfam" id="PF22566">
    <property type="entry name" value="UBA_8"/>
    <property type="match status" value="1"/>
</dbReference>
<name>A0A0B6Z9W0_9EUPU</name>
<sequence length="138" mass="14976">MDNLKQQVMINQFVHAAGCHAEQAKQFLQAAGWHFEAALSMFFQESSIPTLSICRTCNRNHTNGNYPLCTPANTPATPPNFPEALMALAKLTTGDSSKVFGTPSHPHSHSFSSPSQQPPQNMAHSPNGMQMQIGANGR</sequence>
<dbReference type="Gene3D" id="1.10.8.10">
    <property type="entry name" value="DNA helicase RuvA subunit, C-terminal domain"/>
    <property type="match status" value="1"/>
</dbReference>
<dbReference type="InterPro" id="IPR039310">
    <property type="entry name" value="UBALD1/2"/>
</dbReference>
<feature type="domain" description="UBA-like" evidence="3">
    <location>
        <begin position="4"/>
        <end position="48"/>
    </location>
</feature>
<dbReference type="PANTHER" id="PTHR31993:SF4">
    <property type="entry name" value="UBA-LIKE DOMAIN-CONTAINING PROTEIN"/>
    <property type="match status" value="1"/>
</dbReference>
<evidence type="ECO:0000259" key="3">
    <source>
        <dbReference type="Pfam" id="PF22566"/>
    </source>
</evidence>
<dbReference type="CDD" id="cd14343">
    <property type="entry name" value="UBA_F100B_like"/>
    <property type="match status" value="1"/>
</dbReference>
<evidence type="ECO:0000256" key="2">
    <source>
        <dbReference type="SAM" id="MobiDB-lite"/>
    </source>
</evidence>
<reference evidence="4" key="1">
    <citation type="submission" date="2014-12" db="EMBL/GenBank/DDBJ databases">
        <title>Insight into the proteome of Arion vulgaris.</title>
        <authorList>
            <person name="Aradska J."/>
            <person name="Bulat T."/>
            <person name="Smidak R."/>
            <person name="Sarate P."/>
            <person name="Gangsoo J."/>
            <person name="Sialana F."/>
            <person name="Bilban M."/>
            <person name="Lubec G."/>
        </authorList>
    </citation>
    <scope>NUCLEOTIDE SEQUENCE</scope>
    <source>
        <tissue evidence="4">Skin</tissue>
    </source>
</reference>
<gene>
    <name evidence="4" type="primary">ORF51851</name>
</gene>
<evidence type="ECO:0000313" key="4">
    <source>
        <dbReference type="EMBL" id="CEK64465.1"/>
    </source>
</evidence>
<proteinExistence type="inferred from homology"/>
<evidence type="ECO:0000256" key="1">
    <source>
        <dbReference type="ARBA" id="ARBA00006090"/>
    </source>
</evidence>
<organism evidence="4">
    <name type="scientific">Arion vulgaris</name>
    <dbReference type="NCBI Taxonomy" id="1028688"/>
    <lineage>
        <taxon>Eukaryota</taxon>
        <taxon>Metazoa</taxon>
        <taxon>Spiralia</taxon>
        <taxon>Lophotrochozoa</taxon>
        <taxon>Mollusca</taxon>
        <taxon>Gastropoda</taxon>
        <taxon>Heterobranchia</taxon>
        <taxon>Euthyneura</taxon>
        <taxon>Panpulmonata</taxon>
        <taxon>Eupulmonata</taxon>
        <taxon>Stylommatophora</taxon>
        <taxon>Helicina</taxon>
        <taxon>Arionoidea</taxon>
        <taxon>Arionidae</taxon>
        <taxon>Arion</taxon>
    </lineage>
</organism>
<dbReference type="EMBL" id="HACG01017600">
    <property type="protein sequence ID" value="CEK64465.1"/>
    <property type="molecule type" value="Transcribed_RNA"/>
</dbReference>
<dbReference type="InterPro" id="IPR009060">
    <property type="entry name" value="UBA-like_sf"/>
</dbReference>
<dbReference type="SUPFAM" id="SSF46934">
    <property type="entry name" value="UBA-like"/>
    <property type="match status" value="1"/>
</dbReference>
<accession>A0A0B6Z9W0</accession>
<feature type="region of interest" description="Disordered" evidence="2">
    <location>
        <begin position="96"/>
        <end position="138"/>
    </location>
</feature>
<dbReference type="PANTHER" id="PTHR31993">
    <property type="entry name" value="UBA-LIKE DOMAIN-CONTAINING PROTEIN 2"/>
    <property type="match status" value="1"/>
</dbReference>